<feature type="chain" id="PRO_5037782784" evidence="1">
    <location>
        <begin position="20"/>
        <end position="150"/>
    </location>
</feature>
<protein>
    <submittedName>
        <fullName evidence="2">DUF4362 domain-containing protein</fullName>
    </submittedName>
</protein>
<reference evidence="2" key="1">
    <citation type="submission" date="2020-09" db="EMBL/GenBank/DDBJ databases">
        <title>A novel bacterium of genus Paenibacillus, isolated from South China Sea.</title>
        <authorList>
            <person name="Huang H."/>
            <person name="Mo K."/>
            <person name="Hu Y."/>
        </authorList>
    </citation>
    <scope>NUCLEOTIDE SEQUENCE</scope>
    <source>
        <strain evidence="2">IB182493</strain>
    </source>
</reference>
<evidence type="ECO:0000256" key="1">
    <source>
        <dbReference type="SAM" id="SignalP"/>
    </source>
</evidence>
<sequence>MNGAKITIAVLAVTVAALAAALTVTLTSDGGESRREKKQFVLHRFDRQDAERLNEMVGRHADGKGDYLMLIPPIVDGGYWIHDVHSDGRNITWTVDNTRDGMSSQQGKTVYRCKAVSVDEQDERYVYTLEQCEGYDEQSLPILAVPKDGW</sequence>
<keyword evidence="3" id="KW-1185">Reference proteome</keyword>
<comment type="caution">
    <text evidence="2">The sequence shown here is derived from an EMBL/GenBank/DDBJ whole genome shotgun (WGS) entry which is preliminary data.</text>
</comment>
<proteinExistence type="predicted"/>
<feature type="signal peptide" evidence="1">
    <location>
        <begin position="1"/>
        <end position="19"/>
    </location>
</feature>
<gene>
    <name evidence="2" type="ORF">IDH41_16935</name>
</gene>
<dbReference type="AlphaFoldDB" id="A0A927CLG6"/>
<dbReference type="EMBL" id="JACXIY010000019">
    <property type="protein sequence ID" value="MBD2870268.1"/>
    <property type="molecule type" value="Genomic_DNA"/>
</dbReference>
<dbReference type="Proteomes" id="UP000632125">
    <property type="component" value="Unassembled WGS sequence"/>
</dbReference>
<evidence type="ECO:0000313" key="3">
    <source>
        <dbReference type="Proteomes" id="UP000632125"/>
    </source>
</evidence>
<keyword evidence="1" id="KW-0732">Signal</keyword>
<evidence type="ECO:0000313" key="2">
    <source>
        <dbReference type="EMBL" id="MBD2870268.1"/>
    </source>
</evidence>
<organism evidence="2 3">
    <name type="scientific">Paenibacillus arenilitoris</name>
    <dbReference type="NCBI Taxonomy" id="2772299"/>
    <lineage>
        <taxon>Bacteria</taxon>
        <taxon>Bacillati</taxon>
        <taxon>Bacillota</taxon>
        <taxon>Bacilli</taxon>
        <taxon>Bacillales</taxon>
        <taxon>Paenibacillaceae</taxon>
        <taxon>Paenibacillus</taxon>
    </lineage>
</organism>
<name>A0A927CLG6_9BACL</name>
<accession>A0A927CLG6</accession>
<dbReference type="RefSeq" id="WP_190863061.1">
    <property type="nucleotide sequence ID" value="NZ_JACXIY010000019.1"/>
</dbReference>